<dbReference type="InterPro" id="IPR051170">
    <property type="entry name" value="Neural/epithelial_adhesion"/>
</dbReference>
<evidence type="ECO:0000256" key="13">
    <source>
        <dbReference type="SAM" id="MobiDB-lite"/>
    </source>
</evidence>
<dbReference type="InterPro" id="IPR036116">
    <property type="entry name" value="FN3_sf"/>
</dbReference>
<keyword evidence="18" id="KW-1185">Reference proteome</keyword>
<organism evidence="18 19">
    <name type="scientific">Odocoileus virginianus</name>
    <name type="common">White-tailed deer</name>
    <dbReference type="NCBI Taxonomy" id="9874"/>
    <lineage>
        <taxon>Eukaryota</taxon>
        <taxon>Metazoa</taxon>
        <taxon>Chordata</taxon>
        <taxon>Craniata</taxon>
        <taxon>Vertebrata</taxon>
        <taxon>Euteleostomi</taxon>
        <taxon>Mammalia</taxon>
        <taxon>Eutheria</taxon>
        <taxon>Laurasiatheria</taxon>
        <taxon>Artiodactyla</taxon>
        <taxon>Ruminantia</taxon>
        <taxon>Pecora</taxon>
        <taxon>Cervidae</taxon>
        <taxon>Odocoileinae</taxon>
        <taxon>Odocoileus</taxon>
    </lineage>
</organism>
<keyword evidence="10" id="KW-1015">Disulfide bond</keyword>
<feature type="compositionally biased region" description="Polar residues" evidence="13">
    <location>
        <begin position="1164"/>
        <end position="1180"/>
    </location>
</feature>
<evidence type="ECO:0000313" key="19">
    <source>
        <dbReference type="RefSeq" id="XP_070325136.1"/>
    </source>
</evidence>
<feature type="transmembrane region" description="Helical" evidence="14">
    <location>
        <begin position="1045"/>
        <end position="1066"/>
    </location>
</feature>
<dbReference type="PROSITE" id="PS00290">
    <property type="entry name" value="IG_MHC"/>
    <property type="match status" value="1"/>
</dbReference>
<feature type="compositionally biased region" description="Basic and acidic residues" evidence="13">
    <location>
        <begin position="1075"/>
        <end position="1095"/>
    </location>
</feature>
<dbReference type="Pfam" id="PF07679">
    <property type="entry name" value="I-set"/>
    <property type="match status" value="3"/>
</dbReference>
<feature type="signal peptide" evidence="15">
    <location>
        <begin position="1"/>
        <end position="29"/>
    </location>
</feature>
<dbReference type="Proteomes" id="UP001652640">
    <property type="component" value="Chromosome 1"/>
</dbReference>
<feature type="domain" description="Ig-like" evidence="16">
    <location>
        <begin position="248"/>
        <end position="337"/>
    </location>
</feature>
<evidence type="ECO:0000256" key="10">
    <source>
        <dbReference type="ARBA" id="ARBA00023157"/>
    </source>
</evidence>
<dbReference type="CDD" id="cd05874">
    <property type="entry name" value="IgI_NrCAM"/>
    <property type="match status" value="1"/>
</dbReference>
<dbReference type="InterPro" id="IPR003006">
    <property type="entry name" value="Ig/MHC_CS"/>
</dbReference>
<dbReference type="Pfam" id="PF13882">
    <property type="entry name" value="Bravo_FIGEY"/>
    <property type="match status" value="1"/>
</dbReference>
<feature type="domain" description="Ig-like" evidence="16">
    <location>
        <begin position="435"/>
        <end position="522"/>
    </location>
</feature>
<evidence type="ECO:0000256" key="6">
    <source>
        <dbReference type="ARBA" id="ARBA00022737"/>
    </source>
</evidence>
<sequence>MQLKIMPKKKRLSAGRAPLMLFLCQMISALEVPLDPKLLEDLVQPPTITQQSPKDYIIDPRENIVIQCEAKGKPPPSFSWTRNGTHFDIDKDPLVTMKPGSGTLTINIMSEGKAETYEGVYQCTARNERGAAISNNIVIRPSRSPLWTKEKLEPITLRNGQSLVLPCRPPIGLPPPIIFWMDNSFQRLPQSERVSQGLNGDLYFSNVLPEDTREDYICYARFNHTQTIQQKQPISVKVISAKSHRQRPPAFLTPDGNTSRKEELRGNVLSLECIAEGLPTPIIYWIKEDGTLPINRTFYRNFKKTLQIVQVTEADSGNYQCIAKNALGAIHHTISVTVKAAPYWIIAPQNLVLSPEEDGTLICRANGNPKPRISWLSNGVPIEIAPDDPSRKIDGDTIIFSKVQERSSAVYQCNASNEYGYLLANAFVNVLAEPPRILTSANTLYQVIANRPALLDCAFFGSPLPTIEWFKDAKGSALREDIYILHENGTLEIPVAQKDSTGTYTCVARNKLGMAKNDVHLEIKDPTRIIKQPEYAVVQRGSTVSFECKVKHDHTLIPTVMWLKDHGELPNDGRFTVDKDHLVVADVSDDDGGTYTCVANTTLDNVSASAVLSVVAPTPTPAPIYDVPNPPFDLELTDQLDRSVQLSWTPGDDNNSPITKFVIEYEDAMHEPGLWHHQTEVPGTQTTAQLKLSPYVNYSFRVMAENNLGRSLPSEASEQYLTKAAEPDKNPTAVEGLGSEPDNLVITWKPLNGFESNGPGLQYKVSWRQKDGDDEWTSVVVANVSKYIVSGTPTFVPYLIKVQALNDAGFAPEPAVVMGHSGEDLPMVAPGNVRVSVVNSTLAEVHWDPVPLKSIRGHLQGYRIYYWKAQSSLTRNRRHLEKKILTFQGSKTHGMLPGLEPFSHYALNVRVVNGKGEGPASTDKVFNTPEGVPSAPSSLKIVNPTLDSLTLEWEPPSHPNGILTEYTLKYQPINSTHELGPLVDLKIPANKTRWTLKNLNFSTRYKFYFYAQTAAGSGSQITEEAITTVDEAMASRQVDIATQGWFIGLMCAVALLILILLIVCFIRRNKGGKYPVKEKEDAHADPEIQPMKEDDGTFGEYSDAEDHKPLKKGSRTPSDRTVKKEDSDDSLVDYGEGVNGQFNEDGSFIGQYSGKKEKEPAEGNESSEAPSPVNAMNSFV</sequence>
<dbReference type="Gene3D" id="2.60.40.10">
    <property type="entry name" value="Immunoglobulins"/>
    <property type="match status" value="10"/>
</dbReference>
<dbReference type="PANTHER" id="PTHR12231:SF257">
    <property type="entry name" value="NEURAL CELL ADHESION MOLECULE L1-LIKE PROTEIN"/>
    <property type="match status" value="1"/>
</dbReference>
<feature type="domain" description="Fibronectin type-III" evidence="17">
    <location>
        <begin position="630"/>
        <end position="725"/>
    </location>
</feature>
<dbReference type="SMART" id="SM00060">
    <property type="entry name" value="FN3"/>
    <property type="match status" value="4"/>
</dbReference>
<dbReference type="PROSITE" id="PS50835">
    <property type="entry name" value="IG_LIKE"/>
    <property type="match status" value="6"/>
</dbReference>
<dbReference type="InterPro" id="IPR003598">
    <property type="entry name" value="Ig_sub2"/>
</dbReference>
<feature type="domain" description="Ig-like" evidence="16">
    <location>
        <begin position="141"/>
        <end position="235"/>
    </location>
</feature>
<keyword evidence="6" id="KW-0677">Repeat</keyword>
<keyword evidence="12" id="KW-0393">Immunoglobulin domain</keyword>
<evidence type="ECO:0000256" key="5">
    <source>
        <dbReference type="ARBA" id="ARBA00022729"/>
    </source>
</evidence>
<dbReference type="InterPro" id="IPR036179">
    <property type="entry name" value="Ig-like_dom_sf"/>
</dbReference>
<keyword evidence="4 14" id="KW-0812">Transmembrane</keyword>
<dbReference type="InterPro" id="IPR013098">
    <property type="entry name" value="Ig_I-set"/>
</dbReference>
<dbReference type="SMART" id="SM00408">
    <property type="entry name" value="IGc2"/>
    <property type="match status" value="6"/>
</dbReference>
<feature type="domain" description="Ig-like" evidence="16">
    <location>
        <begin position="526"/>
        <end position="613"/>
    </location>
</feature>
<dbReference type="PROSITE" id="PS50853">
    <property type="entry name" value="FN3"/>
    <property type="match status" value="4"/>
</dbReference>
<evidence type="ECO:0000256" key="12">
    <source>
        <dbReference type="ARBA" id="ARBA00023319"/>
    </source>
</evidence>
<dbReference type="CDD" id="cd05868">
    <property type="entry name" value="Ig4_NrCAM"/>
    <property type="match status" value="1"/>
</dbReference>
<dbReference type="CDD" id="cd00063">
    <property type="entry name" value="FN3"/>
    <property type="match status" value="4"/>
</dbReference>
<name>A0ABM4IBE2_ODOVR</name>
<feature type="domain" description="Fibronectin type-III" evidence="17">
    <location>
        <begin position="829"/>
        <end position="931"/>
    </location>
</feature>
<accession>A0ABM4IBE2</accession>
<keyword evidence="8 14" id="KW-1133">Transmembrane helix</keyword>
<protein>
    <submittedName>
        <fullName evidence="19">Neuronal cell adhesion molecule isoform X17</fullName>
    </submittedName>
</protein>
<evidence type="ECO:0000256" key="3">
    <source>
        <dbReference type="ARBA" id="ARBA00022475"/>
    </source>
</evidence>
<dbReference type="InterPro" id="IPR007110">
    <property type="entry name" value="Ig-like_dom"/>
</dbReference>
<keyword evidence="3" id="KW-1003">Cell membrane</keyword>
<comment type="similarity">
    <text evidence="2">Belongs to the immunoglobulin superfamily. L1/neurofascin/NgCAM family.</text>
</comment>
<feature type="region of interest" description="Disordered" evidence="13">
    <location>
        <begin position="1075"/>
        <end position="1180"/>
    </location>
</feature>
<feature type="compositionally biased region" description="Basic and acidic residues" evidence="13">
    <location>
        <begin position="1117"/>
        <end position="1126"/>
    </location>
</feature>
<evidence type="ECO:0000256" key="11">
    <source>
        <dbReference type="ARBA" id="ARBA00023180"/>
    </source>
</evidence>
<evidence type="ECO:0000256" key="9">
    <source>
        <dbReference type="ARBA" id="ARBA00023136"/>
    </source>
</evidence>
<dbReference type="SUPFAM" id="SSF48726">
    <property type="entry name" value="Immunoglobulin"/>
    <property type="match status" value="6"/>
</dbReference>
<gene>
    <name evidence="19" type="primary">NRCAM</name>
</gene>
<dbReference type="Pfam" id="PF13927">
    <property type="entry name" value="Ig_3"/>
    <property type="match status" value="2"/>
</dbReference>
<dbReference type="Pfam" id="PF00041">
    <property type="entry name" value="fn3"/>
    <property type="match status" value="4"/>
</dbReference>
<dbReference type="InterPro" id="IPR026966">
    <property type="entry name" value="Neurofascin/L1/NrCAM_C"/>
</dbReference>
<evidence type="ECO:0000256" key="4">
    <source>
        <dbReference type="ARBA" id="ARBA00022692"/>
    </source>
</evidence>
<keyword evidence="7" id="KW-0130">Cell adhesion</keyword>
<evidence type="ECO:0000256" key="14">
    <source>
        <dbReference type="SAM" id="Phobius"/>
    </source>
</evidence>
<dbReference type="InterPro" id="IPR003961">
    <property type="entry name" value="FN3_dom"/>
</dbReference>
<evidence type="ECO:0000259" key="17">
    <source>
        <dbReference type="PROSITE" id="PS50853"/>
    </source>
</evidence>
<proteinExistence type="inferred from homology"/>
<dbReference type="InterPro" id="IPR013783">
    <property type="entry name" value="Ig-like_fold"/>
</dbReference>
<evidence type="ECO:0000256" key="2">
    <source>
        <dbReference type="ARBA" id="ARBA00008588"/>
    </source>
</evidence>
<evidence type="ECO:0000256" key="8">
    <source>
        <dbReference type="ARBA" id="ARBA00022989"/>
    </source>
</evidence>
<dbReference type="SMART" id="SM00409">
    <property type="entry name" value="IG"/>
    <property type="match status" value="6"/>
</dbReference>
<comment type="subcellular location">
    <subcellularLocation>
        <location evidence="1">Cell membrane</location>
        <topology evidence="1">Single-pass type I membrane protein</topology>
    </subcellularLocation>
</comment>
<evidence type="ECO:0000256" key="1">
    <source>
        <dbReference type="ARBA" id="ARBA00004251"/>
    </source>
</evidence>
<feature type="domain" description="Fibronectin type-III" evidence="17">
    <location>
        <begin position="727"/>
        <end position="824"/>
    </location>
</feature>
<feature type="domain" description="Fibronectin type-III" evidence="17">
    <location>
        <begin position="935"/>
        <end position="1032"/>
    </location>
</feature>
<reference evidence="19" key="2">
    <citation type="submission" date="2025-08" db="UniProtKB">
        <authorList>
            <consortium name="RefSeq"/>
        </authorList>
    </citation>
    <scope>IDENTIFICATION</scope>
    <source>
        <tissue evidence="19">Tongue muscle</tissue>
    </source>
</reference>
<evidence type="ECO:0000256" key="7">
    <source>
        <dbReference type="ARBA" id="ARBA00022889"/>
    </source>
</evidence>
<keyword evidence="5 15" id="KW-0732">Signal</keyword>
<keyword evidence="9 14" id="KW-0472">Membrane</keyword>
<dbReference type="PANTHER" id="PTHR12231">
    <property type="entry name" value="CTX-RELATED TYPE I TRANSMEMBRANE PROTEIN"/>
    <property type="match status" value="1"/>
</dbReference>
<dbReference type="InterPro" id="IPR003599">
    <property type="entry name" value="Ig_sub"/>
</dbReference>
<keyword evidence="11" id="KW-0325">Glycoprotein</keyword>
<dbReference type="RefSeq" id="XP_070325136.1">
    <property type="nucleotide sequence ID" value="XM_070469035.1"/>
</dbReference>
<evidence type="ECO:0000313" key="18">
    <source>
        <dbReference type="Proteomes" id="UP001652640"/>
    </source>
</evidence>
<dbReference type="SUPFAM" id="SSF49265">
    <property type="entry name" value="Fibronectin type III"/>
    <property type="match status" value="2"/>
</dbReference>
<feature type="chain" id="PRO_5045236335" evidence="15">
    <location>
        <begin position="30"/>
        <end position="1180"/>
    </location>
</feature>
<evidence type="ECO:0000259" key="16">
    <source>
        <dbReference type="PROSITE" id="PS50835"/>
    </source>
</evidence>
<reference evidence="18" key="1">
    <citation type="journal article" date="2022" name="J. Hered.">
        <title>A De Novo Chromosome-Level Genome Assembly of the White-Tailed Deer, Odocoileus Virginianus.</title>
        <authorList>
            <person name="London E.W."/>
            <person name="Roca A.L."/>
            <person name="Novakofski J.E."/>
            <person name="Mateus-Pinilla N.E."/>
        </authorList>
    </citation>
    <scope>NUCLEOTIDE SEQUENCE [LARGE SCALE GENOMIC DNA]</scope>
</reference>
<feature type="domain" description="Ig-like" evidence="16">
    <location>
        <begin position="46"/>
        <end position="134"/>
    </location>
</feature>
<feature type="domain" description="Ig-like" evidence="16">
    <location>
        <begin position="342"/>
        <end position="429"/>
    </location>
</feature>
<evidence type="ECO:0000256" key="15">
    <source>
        <dbReference type="SAM" id="SignalP"/>
    </source>
</evidence>
<dbReference type="GeneID" id="110148842"/>